<dbReference type="Pfam" id="PF10094">
    <property type="entry name" value="DUF2332"/>
    <property type="match status" value="1"/>
</dbReference>
<proteinExistence type="predicted"/>
<dbReference type="EMBL" id="JAWLIP010000002">
    <property type="protein sequence ID" value="MDV6225959.1"/>
    <property type="molecule type" value="Genomic_DNA"/>
</dbReference>
<keyword evidence="2" id="KW-1185">Reference proteome</keyword>
<evidence type="ECO:0000313" key="2">
    <source>
        <dbReference type="Proteomes" id="UP001185659"/>
    </source>
</evidence>
<gene>
    <name evidence="1" type="ORF">R2G56_06640</name>
</gene>
<sequence length="347" mass="37476">MESRISTHFEKQAEACDRMGSPFTAQLCRLLPEILDRNTRTGARVLDWSGAPGEDALALRLCGGLHALVLAGEDAELAGVYPPGTASRDAVGAAVAGTIARHDARLCATLDSAPQTNEIARSAMLLPGFLTIARETGLPLDLREIGSSAGLNLLFDRFHYCYGESIWGDAASPVKLAPEVRGAAPDLSGRLEIASRGGSDIAPIDVAQESERLRLTSYVWAGQAARLERLVAAISLADGASLSLEKADAADFVEAALAMREPDRVLVLFHSIMWQYLPFETQSRIEAALEKAGRAGGAPIAWLRMEPSDMKEPFARVSLTLWPEGTRRDLARCDFHGRWIEWIGADV</sequence>
<protein>
    <submittedName>
        <fullName evidence="1">DUF2332 family protein</fullName>
    </submittedName>
</protein>
<name>A0ABU4AI86_9HYPH</name>
<dbReference type="InterPro" id="IPR011200">
    <property type="entry name" value="UCP012608"/>
</dbReference>
<dbReference type="Proteomes" id="UP001185659">
    <property type="component" value="Unassembled WGS sequence"/>
</dbReference>
<accession>A0ABU4AI86</accession>
<dbReference type="RefSeq" id="WP_317560799.1">
    <property type="nucleotide sequence ID" value="NZ_JAWLIP010000002.1"/>
</dbReference>
<evidence type="ECO:0000313" key="1">
    <source>
        <dbReference type="EMBL" id="MDV6225959.1"/>
    </source>
</evidence>
<comment type="caution">
    <text evidence="1">The sequence shown here is derived from an EMBL/GenBank/DDBJ whole genome shotgun (WGS) entry which is preliminary data.</text>
</comment>
<dbReference type="PIRSF" id="PIRSF012608">
    <property type="entry name" value="UCP012608"/>
    <property type="match status" value="1"/>
</dbReference>
<organism evidence="1 2">
    <name type="scientific">Nitratireductor aquimarinus</name>
    <dbReference type="NCBI Taxonomy" id="889300"/>
    <lineage>
        <taxon>Bacteria</taxon>
        <taxon>Pseudomonadati</taxon>
        <taxon>Pseudomonadota</taxon>
        <taxon>Alphaproteobacteria</taxon>
        <taxon>Hyphomicrobiales</taxon>
        <taxon>Phyllobacteriaceae</taxon>
        <taxon>Nitratireductor</taxon>
    </lineage>
</organism>
<reference evidence="1 2" key="1">
    <citation type="submission" date="2023-10" db="EMBL/GenBank/DDBJ databases">
        <authorList>
            <person name="Venkata Ramana C."/>
            <person name="Sasikala C."/>
            <person name="Dhurka M."/>
        </authorList>
    </citation>
    <scope>NUCLEOTIDE SEQUENCE [LARGE SCALE GENOMIC DNA]</scope>
    <source>
        <strain evidence="1 2">KCTC 32151</strain>
    </source>
</reference>